<name>A0AAU9KVZ8_9STRA</name>
<dbReference type="CDD" id="cd06786">
    <property type="entry name" value="cpPDZ1_ScNma111-like"/>
    <property type="match status" value="1"/>
</dbReference>
<dbReference type="SUPFAM" id="SSF50156">
    <property type="entry name" value="PDZ domain-like"/>
    <property type="match status" value="3"/>
</dbReference>
<evidence type="ECO:0000313" key="3">
    <source>
        <dbReference type="EMBL" id="CAH0477473.1"/>
    </source>
</evidence>
<dbReference type="PRINTS" id="PR00834">
    <property type="entry name" value="PROTEASES2C"/>
</dbReference>
<protein>
    <recommendedName>
        <fullName evidence="2">PDZ domain-containing protein</fullName>
    </recommendedName>
</protein>
<accession>A0AAU9KVZ8</accession>
<sequence length="1052" mass="116397">MWKARAREAVTSIRRSLATPLHPLPREYEKIIYGRHCMLQLLPPGLIRSYSMSSSSTPTTQKQAQMATAALVAASVVYLYVTTEHQSEQEKQQRELEIEKERKLSSRLAAELVAAEVKQNKSDWKATLERVVPAIVSLKLNSPKFFDTELPGNGSATGFVVDAEKGIILTNRHVVGPGPIDAEAVFQNNEEVRVIPIYRDPVHDFGFFQFDPADVKHMSVPSLHLEPEKATVGTDIRVVGNDAAEKLAIASGTLARLDRDAPNYGYNSYNDFNTFYYQASSGTTGGSSGSPVLNHDGDAIALNAGGKIGTAASFYLPLNRVKRAFDLVREGKDVPRGTIQTVFNYKPFDEVRRLGVDPATEALVRSSFPLETGMLTVAETIPMGPSSNKLQPGDVLVRVDGDLVTRFVPLEAILDDNVGKEVELQVERCGKLVTHKLQVQDLHLITPSRFIEIGGAVINPLSYQQARNHVMSPGAPYVADPGYFLQRSRIGRGAIIHSVNGVKTPDLETLKNYLKRCKDRDRIVVKFSKLTDKSEKVEVVHVDRRWFPFCEYVRDDKLGTWHCEHFSPPSECKTACGDYDKDAANDELIGSTTTLPGKNPVENKLARSLVTVDFDRPFSVNSLSTSNYRGTGLVIDAKKGLVVVDRNTVTDSMGDAMVTFASTIMVPAHVVFVHPVHNFAIVQYDPKLIGSTPIESCQVASKPLVPSDPVWLVGLMSSVGRSGHSDLVSRETIVSGVKWIGLPMPIPPRYQEHNLEMVSLQDVVGTEGGVVCSETGEVGALWASFSFQQQRHSSMVESQFNRGIPMDLIMESAAPLMRGVTPKIYDLGVDFEHLSLAKARELGLGQALAEILEKDAPDRRTILTVARRWGGTEAHDVLKNGDILVAVDGKIVTSFREVERCTQKPEVQLTIVRDGREMHLNVKTLFMERTEINRIVFWQGLLLQAPPLSVSAQRSISLDDGIYVSCRYAGSPAARYGPQPTSRIKEIDGIKITSIDDFLRVVTAKSTNDSVRIKYTDLSGKDRLSTLKLEPKYWPTSELVYEDGEWHRQNHL</sequence>
<dbReference type="GO" id="GO:0004252">
    <property type="term" value="F:serine-type endopeptidase activity"/>
    <property type="evidence" value="ECO:0007669"/>
    <property type="project" value="InterPro"/>
</dbReference>
<gene>
    <name evidence="3" type="ORF">PBS003_LOCUS4222</name>
</gene>
<dbReference type="EMBL" id="CAKKTJ010000168">
    <property type="protein sequence ID" value="CAH0477473.1"/>
    <property type="molecule type" value="Genomic_DNA"/>
</dbReference>
<reference evidence="3" key="1">
    <citation type="submission" date="2021-11" db="EMBL/GenBank/DDBJ databases">
        <authorList>
            <person name="Islam A."/>
            <person name="Islam S."/>
            <person name="Flora M.S."/>
            <person name="Rahman M."/>
            <person name="Ziaur R.M."/>
            <person name="Epstein J.H."/>
            <person name="Hassan M."/>
            <person name="Klassen M."/>
            <person name="Woodard K."/>
            <person name="Webb A."/>
            <person name="Webby R.J."/>
            <person name="El Zowalaty M.E."/>
        </authorList>
    </citation>
    <scope>NUCLEOTIDE SEQUENCE</scope>
    <source>
        <strain evidence="3">Pbs3</strain>
    </source>
</reference>
<dbReference type="InterPro" id="IPR025926">
    <property type="entry name" value="PDZ-like_dom"/>
</dbReference>
<dbReference type="Proteomes" id="UP001160483">
    <property type="component" value="Unassembled WGS sequence"/>
</dbReference>
<feature type="domain" description="PDZ" evidence="2">
    <location>
        <begin position="842"/>
        <end position="915"/>
    </location>
</feature>
<feature type="domain" description="PDZ" evidence="2">
    <location>
        <begin position="952"/>
        <end position="1019"/>
    </location>
</feature>
<organism evidence="3 4">
    <name type="scientific">Peronospora belbahrii</name>
    <dbReference type="NCBI Taxonomy" id="622444"/>
    <lineage>
        <taxon>Eukaryota</taxon>
        <taxon>Sar</taxon>
        <taxon>Stramenopiles</taxon>
        <taxon>Oomycota</taxon>
        <taxon>Peronosporomycetes</taxon>
        <taxon>Peronosporales</taxon>
        <taxon>Peronosporaceae</taxon>
        <taxon>Peronospora</taxon>
    </lineage>
</organism>
<dbReference type="Gene3D" id="2.40.10.120">
    <property type="match status" value="2"/>
</dbReference>
<dbReference type="SUPFAM" id="SSF50494">
    <property type="entry name" value="Trypsin-like serine proteases"/>
    <property type="match status" value="2"/>
</dbReference>
<dbReference type="AlphaFoldDB" id="A0AAU9KVZ8"/>
<evidence type="ECO:0000259" key="2">
    <source>
        <dbReference type="SMART" id="SM00228"/>
    </source>
</evidence>
<dbReference type="InterPro" id="IPR001478">
    <property type="entry name" value="PDZ"/>
</dbReference>
<proteinExistence type="inferred from homology"/>
<comment type="caution">
    <text evidence="3">The sequence shown here is derived from an EMBL/GenBank/DDBJ whole genome shotgun (WGS) entry which is preliminary data.</text>
</comment>
<evidence type="ECO:0000256" key="1">
    <source>
        <dbReference type="ARBA" id="ARBA00010541"/>
    </source>
</evidence>
<dbReference type="SMART" id="SM00228">
    <property type="entry name" value="PDZ"/>
    <property type="match status" value="3"/>
</dbReference>
<dbReference type="PANTHER" id="PTHR46366">
    <property type="entry name" value="PRO-APOPTOTIC SERINE PROTEASE NMA111"/>
    <property type="match status" value="1"/>
</dbReference>
<dbReference type="InterPro" id="IPR009003">
    <property type="entry name" value="Peptidase_S1_PA"/>
</dbReference>
<dbReference type="InterPro" id="IPR036034">
    <property type="entry name" value="PDZ_sf"/>
</dbReference>
<comment type="similarity">
    <text evidence="1">Belongs to the peptidase S1C family.</text>
</comment>
<dbReference type="Pfam" id="PF13365">
    <property type="entry name" value="Trypsin_2"/>
    <property type="match status" value="1"/>
</dbReference>
<dbReference type="Pfam" id="PF12812">
    <property type="entry name" value="PDZ_1"/>
    <property type="match status" value="1"/>
</dbReference>
<dbReference type="Gene3D" id="2.30.42.10">
    <property type="match status" value="3"/>
</dbReference>
<dbReference type="GO" id="GO:0006508">
    <property type="term" value="P:proteolysis"/>
    <property type="evidence" value="ECO:0007669"/>
    <property type="project" value="InterPro"/>
</dbReference>
<evidence type="ECO:0000313" key="4">
    <source>
        <dbReference type="Proteomes" id="UP001160483"/>
    </source>
</evidence>
<dbReference type="PANTHER" id="PTHR46366:SF1">
    <property type="entry name" value="PDZ DOMAIN-CONTAINING PROTEIN C1685.05"/>
    <property type="match status" value="1"/>
</dbReference>
<dbReference type="InterPro" id="IPR001940">
    <property type="entry name" value="Peptidase_S1C"/>
</dbReference>
<feature type="domain" description="PDZ" evidence="2">
    <location>
        <begin position="366"/>
        <end position="430"/>
    </location>
</feature>